<dbReference type="WBParaSite" id="ASIM_0001507901-mRNA-1">
    <property type="protein sequence ID" value="ASIM_0001507901-mRNA-1"/>
    <property type="gene ID" value="ASIM_0001507901"/>
</dbReference>
<comment type="subcellular location">
    <subcellularLocation>
        <location evidence="1">Membrane</location>
        <topology evidence="1">Multi-pass membrane protein</topology>
    </subcellularLocation>
</comment>
<organism evidence="6">
    <name type="scientific">Anisakis simplex</name>
    <name type="common">Herring worm</name>
    <dbReference type="NCBI Taxonomy" id="6269"/>
    <lineage>
        <taxon>Eukaryota</taxon>
        <taxon>Metazoa</taxon>
        <taxon>Ecdysozoa</taxon>
        <taxon>Nematoda</taxon>
        <taxon>Chromadorea</taxon>
        <taxon>Rhabditida</taxon>
        <taxon>Spirurina</taxon>
        <taxon>Ascaridomorpha</taxon>
        <taxon>Ascaridoidea</taxon>
        <taxon>Anisakidae</taxon>
        <taxon>Anisakis</taxon>
        <taxon>Anisakis simplex complex</taxon>
    </lineage>
</organism>
<dbReference type="Pfam" id="PF07690">
    <property type="entry name" value="MFS_1"/>
    <property type="match status" value="1"/>
</dbReference>
<dbReference type="GO" id="GO:0022857">
    <property type="term" value="F:transmembrane transporter activity"/>
    <property type="evidence" value="ECO:0007669"/>
    <property type="project" value="InterPro"/>
</dbReference>
<evidence type="ECO:0000256" key="1">
    <source>
        <dbReference type="ARBA" id="ARBA00004141"/>
    </source>
</evidence>
<dbReference type="Pfam" id="PF00083">
    <property type="entry name" value="Sugar_tr"/>
    <property type="match status" value="1"/>
</dbReference>
<proteinExistence type="predicted"/>
<feature type="transmembrane region" description="Helical" evidence="5">
    <location>
        <begin position="138"/>
        <end position="156"/>
    </location>
</feature>
<reference evidence="6" key="1">
    <citation type="submission" date="2017-02" db="UniProtKB">
        <authorList>
            <consortium name="WormBaseParasite"/>
        </authorList>
    </citation>
    <scope>IDENTIFICATION</scope>
</reference>
<keyword evidence="2 5" id="KW-0812">Transmembrane</keyword>
<evidence type="ECO:0000256" key="5">
    <source>
        <dbReference type="SAM" id="Phobius"/>
    </source>
</evidence>
<accession>A0A0M3K2E0</accession>
<keyword evidence="3 5" id="KW-1133">Transmembrane helix</keyword>
<feature type="transmembrane region" description="Helical" evidence="5">
    <location>
        <begin position="106"/>
        <end position="126"/>
    </location>
</feature>
<dbReference type="InterPro" id="IPR005828">
    <property type="entry name" value="MFS_sugar_transport-like"/>
</dbReference>
<dbReference type="InterPro" id="IPR011701">
    <property type="entry name" value="MFS"/>
</dbReference>
<evidence type="ECO:0000256" key="4">
    <source>
        <dbReference type="ARBA" id="ARBA00023136"/>
    </source>
</evidence>
<protein>
    <submittedName>
        <fullName evidence="6">Putative transporter (inferred by orthology to a C. elegans protein)</fullName>
    </submittedName>
</protein>
<dbReference type="GO" id="GO:0016020">
    <property type="term" value="C:membrane"/>
    <property type="evidence" value="ECO:0007669"/>
    <property type="project" value="UniProtKB-SubCell"/>
</dbReference>
<dbReference type="SUPFAM" id="SSF103473">
    <property type="entry name" value="MFS general substrate transporter"/>
    <property type="match status" value="1"/>
</dbReference>
<name>A0A0M3K2E0_ANISI</name>
<keyword evidence="4 5" id="KW-0472">Membrane</keyword>
<evidence type="ECO:0000313" key="6">
    <source>
        <dbReference type="WBParaSite" id="ASIM_0001507901-mRNA-1"/>
    </source>
</evidence>
<dbReference type="AlphaFoldDB" id="A0A0M3K2E0"/>
<dbReference type="PANTHER" id="PTHR24064">
    <property type="entry name" value="SOLUTE CARRIER FAMILY 22 MEMBER"/>
    <property type="match status" value="1"/>
</dbReference>
<sequence length="491" mass="55002">LYKNLDTDKLLNEVGQCGFYQIVSYVLCQLLNFPYAASQFIMPFIQTQPAAVCISSNGVDAFSWCSTKKVPKSLLRIDPSWKDKSMLVETDSILMLQFDLLCSNPIVQEAGFCIFSLGAMLIVPFVSQLADLYGRRTTLLVTLYLSVLFNIVAAFSPNYSTFVTLRFFIGAASDSYLTIASILSCEVVANESRPWTGLVYTITWLLGYLYVGCSCSHMTNDFQYITGITILADCSWTYNRYQKLYQTIKLVNLNERCSVFSLEDILRNQNVLELREIMVMSFYYYAISLDSVNLSDDKYTGYMLSGAIELPGGIIAIPLLRFFGRRSVTVLALTVQGIAISISPFVRRWHWARLIIDLSAKMVNGIAFVSHPLLVNEMMPTTIRTTSYSIINIPQSIGIMLSPLLKYTDLGDGKVPCLTLAFLSFVSALLTLTLPETKDKPMPEDFEQMDVGPLLQPFIRNRPLKKSNRITDITELSSSKSTTPSTSSSLI</sequence>
<evidence type="ECO:0000256" key="3">
    <source>
        <dbReference type="ARBA" id="ARBA00022989"/>
    </source>
</evidence>
<dbReference type="Gene3D" id="1.20.1250.20">
    <property type="entry name" value="MFS general substrate transporter like domains"/>
    <property type="match status" value="2"/>
</dbReference>
<evidence type="ECO:0000256" key="2">
    <source>
        <dbReference type="ARBA" id="ARBA00022692"/>
    </source>
</evidence>
<dbReference type="InterPro" id="IPR036259">
    <property type="entry name" value="MFS_trans_sf"/>
</dbReference>